<dbReference type="AlphaFoldDB" id="A0A0U4E902"/>
<evidence type="ECO:0000313" key="3">
    <source>
        <dbReference type="Proteomes" id="UP000050331"/>
    </source>
</evidence>
<dbReference type="KEGG" id="lao:AOX59_15050"/>
<proteinExistence type="predicted"/>
<accession>A0A0U4E902</accession>
<name>A0A0U4E902_9BACI</name>
<gene>
    <name evidence="2" type="ORF">AOX59_15050</name>
</gene>
<reference evidence="2 3" key="1">
    <citation type="submission" date="2016-01" db="EMBL/GenBank/DDBJ databases">
        <title>Complete genome sequence of strain Lentibacillus amyloliquefaciens LAM0015T isolated from saline sediment.</title>
        <authorList>
            <person name="Wang J.-L."/>
            <person name="He M.-X."/>
        </authorList>
    </citation>
    <scope>NUCLEOTIDE SEQUENCE [LARGE SCALE GENOMIC DNA]</scope>
    <source>
        <strain evidence="2 3">LAM0015</strain>
    </source>
</reference>
<sequence length="160" mass="18690">MANFFRIVNAIVLWAIVLSFLPKLSFKKYLPVTLFCSGIFLIQSLLNLIFKWWDVKGGIKYRVFDDLAFIFGPFFTINLWVFHFTYGKFSLYALCNLIMDLLYAYPLNAFFQKIGHYKLKRMTSTALFIKTCSLAVLNYGFQRFIEKPSPSESSNHRSSD</sequence>
<feature type="transmembrane region" description="Helical" evidence="1">
    <location>
        <begin position="89"/>
        <end position="111"/>
    </location>
</feature>
<protein>
    <submittedName>
        <fullName evidence="2">Uncharacterized protein</fullName>
    </submittedName>
</protein>
<feature type="transmembrane region" description="Helical" evidence="1">
    <location>
        <begin position="62"/>
        <end position="83"/>
    </location>
</feature>
<feature type="transmembrane region" description="Helical" evidence="1">
    <location>
        <begin position="7"/>
        <end position="26"/>
    </location>
</feature>
<keyword evidence="1" id="KW-0472">Membrane</keyword>
<dbReference type="EMBL" id="CP013862">
    <property type="protein sequence ID" value="ALX49772.1"/>
    <property type="molecule type" value="Genomic_DNA"/>
</dbReference>
<dbReference type="OrthoDB" id="1683771at2"/>
<organism evidence="2 3">
    <name type="scientific">Lentibacillus amyloliquefaciens</name>
    <dbReference type="NCBI Taxonomy" id="1472767"/>
    <lineage>
        <taxon>Bacteria</taxon>
        <taxon>Bacillati</taxon>
        <taxon>Bacillota</taxon>
        <taxon>Bacilli</taxon>
        <taxon>Bacillales</taxon>
        <taxon>Bacillaceae</taxon>
        <taxon>Lentibacillus</taxon>
    </lineage>
</organism>
<evidence type="ECO:0000313" key="2">
    <source>
        <dbReference type="EMBL" id="ALX49772.1"/>
    </source>
</evidence>
<keyword evidence="1" id="KW-1133">Transmembrane helix</keyword>
<feature type="transmembrane region" description="Helical" evidence="1">
    <location>
        <begin position="32"/>
        <end position="50"/>
    </location>
</feature>
<keyword evidence="1" id="KW-0812">Transmembrane</keyword>
<keyword evidence="3" id="KW-1185">Reference proteome</keyword>
<evidence type="ECO:0000256" key="1">
    <source>
        <dbReference type="SAM" id="Phobius"/>
    </source>
</evidence>
<dbReference type="Proteomes" id="UP000050331">
    <property type="component" value="Chromosome"/>
</dbReference>
<dbReference type="RefSeq" id="WP_068446727.1">
    <property type="nucleotide sequence ID" value="NZ_CP013862.1"/>
</dbReference>